<proteinExistence type="predicted"/>
<dbReference type="RefSeq" id="WP_265790939.1">
    <property type="nucleotide sequence ID" value="NZ_BAABRS010000003.1"/>
</dbReference>
<accession>A0ABT3Q1D3</accession>
<protein>
    <submittedName>
        <fullName evidence="1">Uncharacterized protein</fullName>
    </submittedName>
</protein>
<organism evidence="1 2">
    <name type="scientific">Fodinibius salicampi</name>
    <dbReference type="NCBI Taxonomy" id="1920655"/>
    <lineage>
        <taxon>Bacteria</taxon>
        <taxon>Pseudomonadati</taxon>
        <taxon>Balneolota</taxon>
        <taxon>Balneolia</taxon>
        <taxon>Balneolales</taxon>
        <taxon>Balneolaceae</taxon>
        <taxon>Fodinibius</taxon>
    </lineage>
</organism>
<evidence type="ECO:0000313" key="1">
    <source>
        <dbReference type="EMBL" id="MCW9713920.1"/>
    </source>
</evidence>
<sequence>MKGSLFEFLPVIANLPFKGTYRPEKLVFSIQLIHEEGQWQVIRETAFVQPIK</sequence>
<keyword evidence="2" id="KW-1185">Reference proteome</keyword>
<name>A0ABT3Q1D3_9BACT</name>
<gene>
    <name evidence="1" type="ORF">LQ318_13495</name>
</gene>
<dbReference type="EMBL" id="JAJNDC010000003">
    <property type="protein sequence ID" value="MCW9713920.1"/>
    <property type="molecule type" value="Genomic_DNA"/>
</dbReference>
<evidence type="ECO:0000313" key="2">
    <source>
        <dbReference type="Proteomes" id="UP001207337"/>
    </source>
</evidence>
<reference evidence="1 2" key="1">
    <citation type="submission" date="2021-11" db="EMBL/GenBank/DDBJ databases">
        <title>Aliifidinibius sp. nov., a new bacterium isolated from saline soil.</title>
        <authorList>
            <person name="Galisteo C."/>
            <person name="De La Haba R."/>
            <person name="Sanchez-Porro C."/>
            <person name="Ventosa A."/>
        </authorList>
    </citation>
    <scope>NUCLEOTIDE SEQUENCE [LARGE SCALE GENOMIC DNA]</scope>
    <source>
        <strain evidence="1 2">KACC 190600</strain>
    </source>
</reference>
<dbReference type="Proteomes" id="UP001207337">
    <property type="component" value="Unassembled WGS sequence"/>
</dbReference>
<comment type="caution">
    <text evidence="1">The sequence shown here is derived from an EMBL/GenBank/DDBJ whole genome shotgun (WGS) entry which is preliminary data.</text>
</comment>